<feature type="domain" description="RING-type" evidence="6">
    <location>
        <begin position="11"/>
        <end position="54"/>
    </location>
</feature>
<evidence type="ECO:0000256" key="3">
    <source>
        <dbReference type="ARBA" id="ARBA00022833"/>
    </source>
</evidence>
<evidence type="ECO:0000256" key="1">
    <source>
        <dbReference type="ARBA" id="ARBA00022723"/>
    </source>
</evidence>
<dbReference type="PANTHER" id="PTHR47156">
    <property type="entry name" value="PROTEIN CBG20824"/>
    <property type="match status" value="1"/>
</dbReference>
<dbReference type="GO" id="GO:0008270">
    <property type="term" value="F:zinc ion binding"/>
    <property type="evidence" value="ECO:0007669"/>
    <property type="project" value="UniProtKB-KW"/>
</dbReference>
<evidence type="ECO:0000259" key="6">
    <source>
        <dbReference type="PROSITE" id="PS50089"/>
    </source>
</evidence>
<dbReference type="InterPro" id="IPR013083">
    <property type="entry name" value="Znf_RING/FYVE/PHD"/>
</dbReference>
<dbReference type="InterPro" id="IPR017907">
    <property type="entry name" value="Znf_RING_CS"/>
</dbReference>
<organism evidence="7 8">
    <name type="scientific">Panagrellus redivivus</name>
    <name type="common">Microworm</name>
    <dbReference type="NCBI Taxonomy" id="6233"/>
    <lineage>
        <taxon>Eukaryota</taxon>
        <taxon>Metazoa</taxon>
        <taxon>Ecdysozoa</taxon>
        <taxon>Nematoda</taxon>
        <taxon>Chromadorea</taxon>
        <taxon>Rhabditida</taxon>
        <taxon>Tylenchina</taxon>
        <taxon>Panagrolaimomorpha</taxon>
        <taxon>Panagrolaimoidea</taxon>
        <taxon>Panagrolaimidae</taxon>
        <taxon>Panagrellus</taxon>
    </lineage>
</organism>
<dbReference type="InterPro" id="IPR001841">
    <property type="entry name" value="Znf_RING"/>
</dbReference>
<evidence type="ECO:0000313" key="7">
    <source>
        <dbReference type="Proteomes" id="UP000492821"/>
    </source>
</evidence>
<keyword evidence="3" id="KW-0862">Zinc</keyword>
<evidence type="ECO:0000256" key="2">
    <source>
        <dbReference type="ARBA" id="ARBA00022771"/>
    </source>
</evidence>
<feature type="region of interest" description="Disordered" evidence="5">
    <location>
        <begin position="85"/>
        <end position="121"/>
    </location>
</feature>
<dbReference type="SMART" id="SM00184">
    <property type="entry name" value="RING"/>
    <property type="match status" value="1"/>
</dbReference>
<dbReference type="WBParaSite" id="Pan_g12066.t1">
    <property type="protein sequence ID" value="Pan_g12066.t1"/>
    <property type="gene ID" value="Pan_g12066"/>
</dbReference>
<dbReference type="AlphaFoldDB" id="A0A7E4ZR25"/>
<sequence length="151" mass="16999">MSPSDTDMAECCVCTCTYDRTNRAPVSINCGHTFCKCCIPRFINNKQLSCPVCRAVSIVGDSGFQKNLALIQALDKLKLLASDDSKENSAPNVRNVKKAKLPRANRQEQQQQRVNNNGASNTGNWILVGRWVRRTHPVRWDFIQEDIPFTT</sequence>
<dbReference type="Proteomes" id="UP000492821">
    <property type="component" value="Unassembled WGS sequence"/>
</dbReference>
<dbReference type="Gene3D" id="3.30.40.10">
    <property type="entry name" value="Zinc/RING finger domain, C3HC4 (zinc finger)"/>
    <property type="match status" value="1"/>
</dbReference>
<reference evidence="8" key="2">
    <citation type="submission" date="2020-10" db="UniProtKB">
        <authorList>
            <consortium name="WormBaseParasite"/>
        </authorList>
    </citation>
    <scope>IDENTIFICATION</scope>
</reference>
<evidence type="ECO:0000313" key="8">
    <source>
        <dbReference type="WBParaSite" id="Pan_g12066.t1"/>
    </source>
</evidence>
<reference evidence="7" key="1">
    <citation type="journal article" date="2013" name="Genetics">
        <title>The draft genome and transcriptome of Panagrellus redivivus are shaped by the harsh demands of a free-living lifestyle.</title>
        <authorList>
            <person name="Srinivasan J."/>
            <person name="Dillman A.R."/>
            <person name="Macchietto M.G."/>
            <person name="Heikkinen L."/>
            <person name="Lakso M."/>
            <person name="Fracchia K.M."/>
            <person name="Antoshechkin I."/>
            <person name="Mortazavi A."/>
            <person name="Wong G."/>
            <person name="Sternberg P.W."/>
        </authorList>
    </citation>
    <scope>NUCLEOTIDE SEQUENCE [LARGE SCALE GENOMIC DNA]</scope>
    <source>
        <strain evidence="7">MT8872</strain>
    </source>
</reference>
<dbReference type="Pfam" id="PF13639">
    <property type="entry name" value="zf-RING_2"/>
    <property type="match status" value="1"/>
</dbReference>
<keyword evidence="1" id="KW-0479">Metal-binding</keyword>
<dbReference type="SUPFAM" id="SSF57850">
    <property type="entry name" value="RING/U-box"/>
    <property type="match status" value="1"/>
</dbReference>
<evidence type="ECO:0000256" key="5">
    <source>
        <dbReference type="SAM" id="MobiDB-lite"/>
    </source>
</evidence>
<proteinExistence type="predicted"/>
<evidence type="ECO:0000256" key="4">
    <source>
        <dbReference type="PROSITE-ProRule" id="PRU00175"/>
    </source>
</evidence>
<accession>A0A7E4ZR25</accession>
<protein>
    <submittedName>
        <fullName evidence="8">RING-type domain-containing protein</fullName>
    </submittedName>
</protein>
<keyword evidence="7" id="KW-1185">Reference proteome</keyword>
<feature type="compositionally biased region" description="Low complexity" evidence="5">
    <location>
        <begin position="107"/>
        <end position="117"/>
    </location>
</feature>
<dbReference type="PROSITE" id="PS00518">
    <property type="entry name" value="ZF_RING_1"/>
    <property type="match status" value="1"/>
</dbReference>
<dbReference type="PROSITE" id="PS50089">
    <property type="entry name" value="ZF_RING_2"/>
    <property type="match status" value="1"/>
</dbReference>
<dbReference type="PANTHER" id="PTHR47156:SF10">
    <property type="entry name" value="E3 UBIQUITIN-PROTEIN LIGASE TRIM-21-RELATED"/>
    <property type="match status" value="1"/>
</dbReference>
<dbReference type="InterPro" id="IPR052667">
    <property type="entry name" value="E3_ubiquitin-ligase_RING"/>
</dbReference>
<keyword evidence="2 4" id="KW-0863">Zinc-finger</keyword>
<name>A0A7E4ZR25_PANRE</name>